<keyword evidence="3" id="KW-0804">Transcription</keyword>
<evidence type="ECO:0000259" key="4">
    <source>
        <dbReference type="PROSITE" id="PS50949"/>
    </source>
</evidence>
<dbReference type="SMART" id="SM00345">
    <property type="entry name" value="HTH_GNTR"/>
    <property type="match status" value="1"/>
</dbReference>
<dbReference type="GO" id="GO:0003700">
    <property type="term" value="F:DNA-binding transcription factor activity"/>
    <property type="evidence" value="ECO:0007669"/>
    <property type="project" value="InterPro"/>
</dbReference>
<dbReference type="SUPFAM" id="SSF46785">
    <property type="entry name" value="Winged helix' DNA-binding domain"/>
    <property type="match status" value="1"/>
</dbReference>
<dbReference type="SUPFAM" id="SSF48008">
    <property type="entry name" value="GntR ligand-binding domain-like"/>
    <property type="match status" value="1"/>
</dbReference>
<dbReference type="CDD" id="cd07377">
    <property type="entry name" value="WHTH_GntR"/>
    <property type="match status" value="1"/>
</dbReference>
<dbReference type="PROSITE" id="PS50949">
    <property type="entry name" value="HTH_GNTR"/>
    <property type="match status" value="1"/>
</dbReference>
<dbReference type="PRINTS" id="PR00035">
    <property type="entry name" value="HTHGNTR"/>
</dbReference>
<feature type="domain" description="HTH gntR-type" evidence="4">
    <location>
        <begin position="7"/>
        <end position="75"/>
    </location>
</feature>
<reference evidence="6" key="1">
    <citation type="submission" date="2017-10" db="EMBL/GenBank/DDBJ databases">
        <authorList>
            <person name="Toshchakov S.V."/>
            <person name="Goeva M.A."/>
        </authorList>
    </citation>
    <scope>NUCLEOTIDE SEQUENCE [LARGE SCALE GENOMIC DNA]</scope>
    <source>
        <strain evidence="6">JR1/69-1-13</strain>
    </source>
</reference>
<dbReference type="AlphaFoldDB" id="A0A2U1V348"/>
<dbReference type="PANTHER" id="PTHR43537:SF5">
    <property type="entry name" value="UXU OPERON TRANSCRIPTIONAL REGULATOR"/>
    <property type="match status" value="1"/>
</dbReference>
<dbReference type="InterPro" id="IPR011711">
    <property type="entry name" value="GntR_C"/>
</dbReference>
<dbReference type="InterPro" id="IPR036390">
    <property type="entry name" value="WH_DNA-bd_sf"/>
</dbReference>
<dbReference type="SMART" id="SM00895">
    <property type="entry name" value="FCD"/>
    <property type="match status" value="1"/>
</dbReference>
<dbReference type="Gene3D" id="1.10.10.10">
    <property type="entry name" value="Winged helix-like DNA-binding domain superfamily/Winged helix DNA-binding domain"/>
    <property type="match status" value="1"/>
</dbReference>
<proteinExistence type="predicted"/>
<dbReference type="Proteomes" id="UP000245048">
    <property type="component" value="Unassembled WGS sequence"/>
</dbReference>
<dbReference type="Pfam" id="PF00392">
    <property type="entry name" value="GntR"/>
    <property type="match status" value="1"/>
</dbReference>
<sequence>METDPAPSLSDTVYARLTELLGTEAFPEGARLPGENELARRFAVSRPVLRQALARLRAEGRLESRKGSGTYVRQVALPALPPIGFGPLGNIPDVRAFLEFRCGVESAMAAEAARRGDAAALRRLAQARDTLAAETQAGRPSIEADIGFHQAVAEASGNRFFVAVMAALAEQTRFSIRLTRELSDTPDAERFATIRREHGRIAEAILAGDAEAAGAAMAEHLRGGILRLFGG</sequence>
<keyword evidence="1" id="KW-0805">Transcription regulation</keyword>
<keyword evidence="2" id="KW-0238">DNA-binding</keyword>
<dbReference type="EMBL" id="PDOA01000008">
    <property type="protein sequence ID" value="PWC28330.1"/>
    <property type="molecule type" value="Genomic_DNA"/>
</dbReference>
<evidence type="ECO:0000313" key="6">
    <source>
        <dbReference type="Proteomes" id="UP000245048"/>
    </source>
</evidence>
<name>A0A2U1V348_9PROT</name>
<dbReference type="InterPro" id="IPR000524">
    <property type="entry name" value="Tscrpt_reg_HTH_GntR"/>
</dbReference>
<dbReference type="OrthoDB" id="7339934at2"/>
<dbReference type="RefSeq" id="WP_109517558.1">
    <property type="nucleotide sequence ID" value="NZ_PDOA01000008.1"/>
</dbReference>
<accession>A0A2U1V348</accession>
<dbReference type="GO" id="GO:0003677">
    <property type="term" value="F:DNA binding"/>
    <property type="evidence" value="ECO:0007669"/>
    <property type="project" value="UniProtKB-KW"/>
</dbReference>
<comment type="caution">
    <text evidence="5">The sequence shown here is derived from an EMBL/GenBank/DDBJ whole genome shotgun (WGS) entry which is preliminary data.</text>
</comment>
<dbReference type="Pfam" id="PF07729">
    <property type="entry name" value="FCD"/>
    <property type="match status" value="1"/>
</dbReference>
<evidence type="ECO:0000313" key="5">
    <source>
        <dbReference type="EMBL" id="PWC28330.1"/>
    </source>
</evidence>
<organism evidence="5 6">
    <name type="scientific">Teichococcus aestuarii</name>
    <dbReference type="NCBI Taxonomy" id="568898"/>
    <lineage>
        <taxon>Bacteria</taxon>
        <taxon>Pseudomonadati</taxon>
        <taxon>Pseudomonadota</taxon>
        <taxon>Alphaproteobacteria</taxon>
        <taxon>Acetobacterales</taxon>
        <taxon>Roseomonadaceae</taxon>
        <taxon>Roseomonas</taxon>
    </lineage>
</organism>
<keyword evidence="6" id="KW-1185">Reference proteome</keyword>
<evidence type="ECO:0000256" key="3">
    <source>
        <dbReference type="ARBA" id="ARBA00023163"/>
    </source>
</evidence>
<evidence type="ECO:0000256" key="1">
    <source>
        <dbReference type="ARBA" id="ARBA00023015"/>
    </source>
</evidence>
<evidence type="ECO:0000256" key="2">
    <source>
        <dbReference type="ARBA" id="ARBA00023125"/>
    </source>
</evidence>
<gene>
    <name evidence="5" type="ORF">CR165_13670</name>
</gene>
<dbReference type="Gene3D" id="1.20.120.530">
    <property type="entry name" value="GntR ligand-binding domain-like"/>
    <property type="match status" value="1"/>
</dbReference>
<dbReference type="PANTHER" id="PTHR43537">
    <property type="entry name" value="TRANSCRIPTIONAL REGULATOR, GNTR FAMILY"/>
    <property type="match status" value="1"/>
</dbReference>
<dbReference type="InterPro" id="IPR036388">
    <property type="entry name" value="WH-like_DNA-bd_sf"/>
</dbReference>
<dbReference type="InterPro" id="IPR008920">
    <property type="entry name" value="TF_FadR/GntR_C"/>
</dbReference>
<protein>
    <submittedName>
        <fullName evidence="5">GntR family transcriptional regulator</fullName>
    </submittedName>
</protein>